<organism evidence="1 2">
    <name type="scientific">Heterodermia speciosa</name>
    <dbReference type="NCBI Taxonomy" id="116794"/>
    <lineage>
        <taxon>Eukaryota</taxon>
        <taxon>Fungi</taxon>
        <taxon>Dikarya</taxon>
        <taxon>Ascomycota</taxon>
        <taxon>Pezizomycotina</taxon>
        <taxon>Lecanoromycetes</taxon>
        <taxon>OSLEUM clade</taxon>
        <taxon>Lecanoromycetidae</taxon>
        <taxon>Caliciales</taxon>
        <taxon>Physciaceae</taxon>
        <taxon>Heterodermia</taxon>
    </lineage>
</organism>
<sequence length="277" mass="29991">MSSTLPPPPPGFRIRLTDTGSGGLNPLHVYRLAISYMNSISWTSWHAPCTAKGQQWTRDTASLHLTDLSRPLQTTLENGLVLLGLYNGLVAMSDPAHYFQASLIELLLHDQPIGNILISNSATVSDDDDGGSNGTLLALAADSGTWVDPHLGRITLDYTWRPPRVARDDVFTALMQAIIMVSYGGTGQPFDWLNAASASGHAALNIRKPGPVHSPSSTPALTVATLCAVLADFVIEQDRFEGLEFGMEIYRYGERVRPLEGYIRALRPPPGGDVART</sequence>
<proteinExistence type="predicted"/>
<dbReference type="OrthoDB" id="5428724at2759"/>
<protein>
    <submittedName>
        <fullName evidence="1">Uncharacterized protein</fullName>
    </submittedName>
</protein>
<gene>
    <name evidence="1" type="ORF">HETSPECPRED_007897</name>
</gene>
<name>A0A8H3FYH7_9LECA</name>
<reference evidence="1" key="1">
    <citation type="submission" date="2021-03" db="EMBL/GenBank/DDBJ databases">
        <authorList>
            <person name="Tagirdzhanova G."/>
        </authorList>
    </citation>
    <scope>NUCLEOTIDE SEQUENCE</scope>
</reference>
<dbReference type="Proteomes" id="UP000664521">
    <property type="component" value="Unassembled WGS sequence"/>
</dbReference>
<dbReference type="AlphaFoldDB" id="A0A8H3FYH7"/>
<evidence type="ECO:0000313" key="2">
    <source>
        <dbReference type="Proteomes" id="UP000664521"/>
    </source>
</evidence>
<accession>A0A8H3FYH7</accession>
<comment type="caution">
    <text evidence="1">The sequence shown here is derived from an EMBL/GenBank/DDBJ whole genome shotgun (WGS) entry which is preliminary data.</text>
</comment>
<dbReference type="EMBL" id="CAJPDS010000059">
    <property type="protein sequence ID" value="CAF9931529.1"/>
    <property type="molecule type" value="Genomic_DNA"/>
</dbReference>
<evidence type="ECO:0000313" key="1">
    <source>
        <dbReference type="EMBL" id="CAF9931529.1"/>
    </source>
</evidence>
<keyword evidence="2" id="KW-1185">Reference proteome</keyword>